<protein>
    <recommendedName>
        <fullName evidence="4">HTH araC/xylS-type domain-containing protein</fullName>
    </recommendedName>
</protein>
<proteinExistence type="predicted"/>
<dbReference type="AlphaFoldDB" id="C0CIC8"/>
<dbReference type="InterPro" id="IPR018060">
    <property type="entry name" value="HTH_AraC"/>
</dbReference>
<dbReference type="Gene3D" id="2.60.120.280">
    <property type="entry name" value="Regulatory protein AraC"/>
    <property type="match status" value="1"/>
</dbReference>
<keyword evidence="1" id="KW-0805">Transcription regulation</keyword>
<dbReference type="InterPro" id="IPR037923">
    <property type="entry name" value="HTH-like"/>
</dbReference>
<dbReference type="Proteomes" id="UP000003100">
    <property type="component" value="Unassembled WGS sequence"/>
</dbReference>
<comment type="caution">
    <text evidence="5">The sequence shown here is derived from an EMBL/GenBank/DDBJ whole genome shotgun (WGS) entry which is preliminary data.</text>
</comment>
<keyword evidence="6" id="KW-1185">Reference proteome</keyword>
<dbReference type="CDD" id="cd06986">
    <property type="entry name" value="cupin_MmsR-like_N"/>
    <property type="match status" value="1"/>
</dbReference>
<reference evidence="5 6" key="2">
    <citation type="submission" date="2009-02" db="EMBL/GenBank/DDBJ databases">
        <title>Draft genome sequence of Blautia hydrogenotrophica DSM 10507 (Ruminococcus hydrogenotrophicus DSM 10507).</title>
        <authorList>
            <person name="Sudarsanam P."/>
            <person name="Ley R."/>
            <person name="Guruge J."/>
            <person name="Turnbaugh P.J."/>
            <person name="Mahowald M."/>
            <person name="Liep D."/>
            <person name="Gordon J."/>
        </authorList>
    </citation>
    <scope>NUCLEOTIDE SEQUENCE [LARGE SCALE GENOMIC DNA]</scope>
    <source>
        <strain evidence="6">DSM 10507 / JCM 14656 / S5a33</strain>
    </source>
</reference>
<accession>C0CIC8</accession>
<dbReference type="PRINTS" id="PR00032">
    <property type="entry name" value="HTHARAC"/>
</dbReference>
<evidence type="ECO:0000256" key="3">
    <source>
        <dbReference type="ARBA" id="ARBA00023163"/>
    </source>
</evidence>
<dbReference type="PANTHER" id="PTHR43280">
    <property type="entry name" value="ARAC-FAMILY TRANSCRIPTIONAL REGULATOR"/>
    <property type="match status" value="1"/>
</dbReference>
<evidence type="ECO:0000313" key="5">
    <source>
        <dbReference type="EMBL" id="EEG50426.1"/>
    </source>
</evidence>
<organism evidence="5 6">
    <name type="scientific">Blautia hydrogenotrophica (strain DSM 10507 / JCM 14656 / S5a33)</name>
    <name type="common">Ruminococcus hydrogenotrophicus</name>
    <dbReference type="NCBI Taxonomy" id="476272"/>
    <lineage>
        <taxon>Bacteria</taxon>
        <taxon>Bacillati</taxon>
        <taxon>Bacillota</taxon>
        <taxon>Clostridia</taxon>
        <taxon>Lachnospirales</taxon>
        <taxon>Lachnospiraceae</taxon>
        <taxon>Blautia</taxon>
    </lineage>
</organism>
<evidence type="ECO:0000256" key="1">
    <source>
        <dbReference type="ARBA" id="ARBA00023015"/>
    </source>
</evidence>
<gene>
    <name evidence="5" type="ORF">RUMHYD_00592</name>
</gene>
<sequence length="298" mass="34697">MVKRYNGSEKAGGKMTETYKYSYKIEENRLNALSVYNVGYQKCEPGYQWGPGIRDHYCIHYILSGSGYYSARQESWYLGVGDMFILYPGEEVHYYADQAEPWEYAWVGFMGSDAGSVIRNTGFSREKPYIKKGCIPDEQLRSGLERIYQLKGNTYEASVAMTGALYSLLSVFMHYYDREDQGKEIQMLYVEQAQKYIETNYSYPITIEDVAAYVGISRSHLFRSFQMHTGKSPKEYLSEYRMKQACRLLKETQLSVSAIAYSVGFENNLYFSKAFKKYRKQSPSVYRRLPEDFEREDG</sequence>
<evidence type="ECO:0000256" key="2">
    <source>
        <dbReference type="ARBA" id="ARBA00023125"/>
    </source>
</evidence>
<reference evidence="5 6" key="1">
    <citation type="submission" date="2009-01" db="EMBL/GenBank/DDBJ databases">
        <authorList>
            <person name="Fulton L."/>
            <person name="Clifton S."/>
            <person name="Fulton B."/>
            <person name="Xu J."/>
            <person name="Minx P."/>
            <person name="Pepin K.H."/>
            <person name="Johnson M."/>
            <person name="Bhonagiri V."/>
            <person name="Nash W.E."/>
            <person name="Mardis E.R."/>
            <person name="Wilson R.K."/>
        </authorList>
    </citation>
    <scope>NUCLEOTIDE SEQUENCE [LARGE SCALE GENOMIC DNA]</scope>
    <source>
        <strain evidence="6">DSM 10507 / JCM 14656 / S5a33</strain>
    </source>
</reference>
<dbReference type="PROSITE" id="PS00041">
    <property type="entry name" value="HTH_ARAC_FAMILY_1"/>
    <property type="match status" value="1"/>
</dbReference>
<dbReference type="InterPro" id="IPR018062">
    <property type="entry name" value="HTH_AraC-typ_CS"/>
</dbReference>
<dbReference type="InterPro" id="IPR020449">
    <property type="entry name" value="Tscrpt_reg_AraC-type_HTH"/>
</dbReference>
<dbReference type="InterPro" id="IPR003313">
    <property type="entry name" value="AraC-bd"/>
</dbReference>
<dbReference type="Pfam" id="PF02311">
    <property type="entry name" value="AraC_binding"/>
    <property type="match status" value="1"/>
</dbReference>
<evidence type="ECO:0000259" key="4">
    <source>
        <dbReference type="PROSITE" id="PS01124"/>
    </source>
</evidence>
<dbReference type="SUPFAM" id="SSF46689">
    <property type="entry name" value="Homeodomain-like"/>
    <property type="match status" value="2"/>
</dbReference>
<dbReference type="Gene3D" id="1.10.10.60">
    <property type="entry name" value="Homeodomain-like"/>
    <property type="match status" value="2"/>
</dbReference>
<dbReference type="PROSITE" id="PS01124">
    <property type="entry name" value="HTH_ARAC_FAMILY_2"/>
    <property type="match status" value="1"/>
</dbReference>
<dbReference type="PANTHER" id="PTHR43280:SF30">
    <property type="entry name" value="MMSAB OPERON REGULATORY PROTEIN"/>
    <property type="match status" value="1"/>
</dbReference>
<name>C0CIC8_BLAHS</name>
<dbReference type="SMART" id="SM00342">
    <property type="entry name" value="HTH_ARAC"/>
    <property type="match status" value="1"/>
</dbReference>
<dbReference type="GO" id="GO:0043565">
    <property type="term" value="F:sequence-specific DNA binding"/>
    <property type="evidence" value="ECO:0007669"/>
    <property type="project" value="InterPro"/>
</dbReference>
<dbReference type="PATRIC" id="fig|476272.21.peg.3599"/>
<dbReference type="EMBL" id="ACBZ01000023">
    <property type="protein sequence ID" value="EEG50426.1"/>
    <property type="molecule type" value="Genomic_DNA"/>
</dbReference>
<evidence type="ECO:0000313" key="6">
    <source>
        <dbReference type="Proteomes" id="UP000003100"/>
    </source>
</evidence>
<feature type="domain" description="HTH araC/xylS-type" evidence="4">
    <location>
        <begin position="191"/>
        <end position="289"/>
    </location>
</feature>
<dbReference type="Pfam" id="PF12833">
    <property type="entry name" value="HTH_18"/>
    <property type="match status" value="1"/>
</dbReference>
<keyword evidence="3" id="KW-0804">Transcription</keyword>
<keyword evidence="2" id="KW-0238">DNA-binding</keyword>
<dbReference type="GO" id="GO:0003700">
    <property type="term" value="F:DNA-binding transcription factor activity"/>
    <property type="evidence" value="ECO:0007669"/>
    <property type="project" value="InterPro"/>
</dbReference>
<dbReference type="eggNOG" id="COG2207">
    <property type="taxonomic scope" value="Bacteria"/>
</dbReference>
<dbReference type="HOGENOM" id="CLU_000445_88_6_9"/>
<dbReference type="SUPFAM" id="SSF51215">
    <property type="entry name" value="Regulatory protein AraC"/>
    <property type="match status" value="1"/>
</dbReference>
<dbReference type="InterPro" id="IPR009057">
    <property type="entry name" value="Homeodomain-like_sf"/>
</dbReference>